<dbReference type="KEGG" id="sku:Sulku_2682"/>
<reference evidence="1 2" key="1">
    <citation type="journal article" date="2012" name="Stand. Genomic Sci.">
        <title>Complete genome sequence of the sulfur compounds oxidizing chemolithoautotroph Sulfuricurvum kujiense type strain (YK-1(T)).</title>
        <authorList>
            <person name="Han C."/>
            <person name="Kotsyurbenko O."/>
            <person name="Chertkov O."/>
            <person name="Held B."/>
            <person name="Lapidus A."/>
            <person name="Nolan M."/>
            <person name="Lucas S."/>
            <person name="Hammon N."/>
            <person name="Deshpande S."/>
            <person name="Cheng J.F."/>
            <person name="Tapia R."/>
            <person name="Goodwin L.A."/>
            <person name="Pitluck S."/>
            <person name="Liolios K."/>
            <person name="Pagani I."/>
            <person name="Ivanova N."/>
            <person name="Mavromatis K."/>
            <person name="Mikhailova N."/>
            <person name="Pati A."/>
            <person name="Chen A."/>
            <person name="Palaniappan K."/>
            <person name="Land M."/>
            <person name="Hauser L."/>
            <person name="Chang Y.J."/>
            <person name="Jeffries C.D."/>
            <person name="Brambilla E.M."/>
            <person name="Rohde M."/>
            <person name="Spring S."/>
            <person name="Sikorski J."/>
            <person name="Goker M."/>
            <person name="Woyke T."/>
            <person name="Bristow J."/>
            <person name="Eisen J.A."/>
            <person name="Markowitz V."/>
            <person name="Hugenholtz P."/>
            <person name="Kyrpides N.C."/>
            <person name="Klenk H.P."/>
            <person name="Detter J.C."/>
        </authorList>
    </citation>
    <scope>NUCLEOTIDE SEQUENCE [LARGE SCALE GENOMIC DNA]</scope>
    <source>
        <strain evidence="2">ATCC BAA-921 / DSM 16994 / JCM 11577 / YK-1</strain>
    </source>
</reference>
<keyword evidence="2" id="KW-1185">Reference proteome</keyword>
<proteinExistence type="predicted"/>
<gene>
    <name evidence="1" type="ordered locus">Sulku_2682</name>
</gene>
<keyword evidence="1" id="KW-0614">Plasmid</keyword>
<dbReference type="Proteomes" id="UP000008721">
    <property type="component" value="Plasmid pSULKU02"/>
</dbReference>
<organism evidence="1 2">
    <name type="scientific">Sulfuricurvum kujiense (strain ATCC BAA-921 / DSM 16994 / JCM 11577 / YK-1)</name>
    <dbReference type="NCBI Taxonomy" id="709032"/>
    <lineage>
        <taxon>Bacteria</taxon>
        <taxon>Pseudomonadati</taxon>
        <taxon>Campylobacterota</taxon>
        <taxon>Epsilonproteobacteria</taxon>
        <taxon>Campylobacterales</taxon>
        <taxon>Sulfurimonadaceae</taxon>
        <taxon>Sulfuricurvum</taxon>
    </lineage>
</organism>
<name>E4U3R6_SULKY</name>
<dbReference type="EMBL" id="CP002357">
    <property type="protein sequence ID" value="ADR35332.1"/>
    <property type="molecule type" value="Genomic_DNA"/>
</dbReference>
<sequence>MPQYGRFIAKRHRLVIMKKYLETNELAALFFLHYFKYTRYAFKKQKSEEDIASIHAHRELMRLFGRLHNARARVGGQSVVDMIVEQISPSNNPFVQRVSSVMEESIAFIYDHVLLEEREHPLLERYA</sequence>
<protein>
    <submittedName>
        <fullName evidence="1">Uncharacterized protein</fullName>
    </submittedName>
</protein>
<dbReference type="HOGENOM" id="CLU_1969398_0_0_7"/>
<evidence type="ECO:0000313" key="1">
    <source>
        <dbReference type="EMBL" id="ADR35332.1"/>
    </source>
</evidence>
<evidence type="ECO:0000313" key="2">
    <source>
        <dbReference type="Proteomes" id="UP000008721"/>
    </source>
</evidence>
<geneLocation type="plasmid" evidence="1 2">
    <name>pSULKU02</name>
</geneLocation>
<dbReference type="AlphaFoldDB" id="E4U3R6"/>
<accession>E4U3R6</accession>